<dbReference type="Pfam" id="PF22669">
    <property type="entry name" value="Exo_endo_phos2"/>
    <property type="match status" value="1"/>
</dbReference>
<dbReference type="SUPFAM" id="SSF56219">
    <property type="entry name" value="DNase I-like"/>
    <property type="match status" value="1"/>
</dbReference>
<dbReference type="Gene3D" id="3.60.10.10">
    <property type="entry name" value="Endonuclease/exonuclease/phosphatase"/>
    <property type="match status" value="1"/>
</dbReference>
<dbReference type="InterPro" id="IPR036691">
    <property type="entry name" value="Endo/exonu/phosph_ase_sf"/>
</dbReference>
<proteinExistence type="predicted"/>
<feature type="region of interest" description="Disordered" evidence="1">
    <location>
        <begin position="212"/>
        <end position="248"/>
    </location>
</feature>
<dbReference type="EMBL" id="JARBJD010000026">
    <property type="protein sequence ID" value="KAK2959871.1"/>
    <property type="molecule type" value="Genomic_DNA"/>
</dbReference>
<evidence type="ECO:0000313" key="3">
    <source>
        <dbReference type="EMBL" id="KAK2959871.1"/>
    </source>
</evidence>
<reference evidence="3 4" key="1">
    <citation type="journal article" date="2022" name="bioRxiv">
        <title>Genomics of Preaxostyla Flagellates Illuminates Evolutionary Transitions and the Path Towards Mitochondrial Loss.</title>
        <authorList>
            <person name="Novak L.V.F."/>
            <person name="Treitli S.C."/>
            <person name="Pyrih J."/>
            <person name="Halakuc P."/>
            <person name="Pipaliya S.V."/>
            <person name="Vacek V."/>
            <person name="Brzon O."/>
            <person name="Soukal P."/>
            <person name="Eme L."/>
            <person name="Dacks J.B."/>
            <person name="Karnkowska A."/>
            <person name="Elias M."/>
            <person name="Hampl V."/>
        </authorList>
    </citation>
    <scope>NUCLEOTIDE SEQUENCE [LARGE SCALE GENOMIC DNA]</scope>
    <source>
        <strain evidence="3">NAU3</strain>
        <tissue evidence="3">Gut</tissue>
    </source>
</reference>
<dbReference type="InterPro" id="IPR000300">
    <property type="entry name" value="IPPc"/>
</dbReference>
<dbReference type="InterPro" id="IPR046985">
    <property type="entry name" value="IP5"/>
</dbReference>
<evidence type="ECO:0000313" key="4">
    <source>
        <dbReference type="Proteomes" id="UP001281761"/>
    </source>
</evidence>
<feature type="domain" description="Inositol polyphosphate-related phosphatase" evidence="2">
    <location>
        <begin position="127"/>
        <end position="210"/>
    </location>
</feature>
<comment type="caution">
    <text evidence="3">The sequence shown here is derived from an EMBL/GenBank/DDBJ whole genome shotgun (WGS) entry which is preliminary data.</text>
</comment>
<evidence type="ECO:0000256" key="1">
    <source>
        <dbReference type="SAM" id="MobiDB-lite"/>
    </source>
</evidence>
<protein>
    <recommendedName>
        <fullName evidence="2">Inositol polyphosphate-related phosphatase domain-containing protein</fullName>
    </recommendedName>
</protein>
<feature type="compositionally biased region" description="Polar residues" evidence="1">
    <location>
        <begin position="347"/>
        <end position="371"/>
    </location>
</feature>
<name>A0ABQ9Y831_9EUKA</name>
<organism evidence="3 4">
    <name type="scientific">Blattamonas nauphoetae</name>
    <dbReference type="NCBI Taxonomy" id="2049346"/>
    <lineage>
        <taxon>Eukaryota</taxon>
        <taxon>Metamonada</taxon>
        <taxon>Preaxostyla</taxon>
        <taxon>Oxymonadida</taxon>
        <taxon>Blattamonas</taxon>
    </lineage>
</organism>
<gene>
    <name evidence="3" type="ORF">BLNAU_5068</name>
</gene>
<feature type="region of interest" description="Disordered" evidence="1">
    <location>
        <begin position="335"/>
        <end position="431"/>
    </location>
</feature>
<keyword evidence="4" id="KW-1185">Reference proteome</keyword>
<feature type="compositionally biased region" description="Basic and acidic residues" evidence="1">
    <location>
        <begin position="212"/>
        <end position="225"/>
    </location>
</feature>
<feature type="region of interest" description="Disordered" evidence="1">
    <location>
        <begin position="286"/>
        <end position="309"/>
    </location>
</feature>
<sequence>MEPQKINQVTCPKKRISRLPPPIQALPAPHVIVIGLQEVDLTAAGLIKQDTGKSEIWRDAFSQAISDVYTSEKYLSDLTDKNEQAQKVFDRWQNDATLSLDNKSGNWSTATSLPLSLDESYTNDQFSATYVQKQIWIQKRWIDQQKQHLSTNPFICIQNKQYVGISTILFARREIVPFIGCLDTSILGTGFMGTMGNKGGIGISLQLEWKNEKHDTSETERHKAENNSLLRPHNNHSKSGKTNLSSNPKTKQASLCFLVVHLAAGSKQVKRRHQDFQHLMNELRFRNPNFQPPIGHKSLPPTLTHRSHNSPFLWDQQQAPSLFSDPSTRNVVFSEKAERQKQETRPNPKNSPLQLNSSAIPDIDTSFTQKLDSSHRDFERAKSDFEARPRGPTLAFSDPVPPLPNPVADRGETDKWKQSPENVKYEEKERMDKDRLEPVPIHDEIPTNRWTEVGGEPIEAGQRKVNEHDVVIVAGDLNFRIVAPLEEVHAVLKVLRKEGEEEMSEKGIGREGEHRNEWIQYHT</sequence>
<dbReference type="Proteomes" id="UP001281761">
    <property type="component" value="Unassembled WGS sequence"/>
</dbReference>
<feature type="compositionally biased region" description="Basic and acidic residues" evidence="1">
    <location>
        <begin position="409"/>
        <end position="431"/>
    </location>
</feature>
<dbReference type="PANTHER" id="PTHR11200">
    <property type="entry name" value="INOSITOL 5-PHOSPHATASE"/>
    <property type="match status" value="1"/>
</dbReference>
<feature type="compositionally biased region" description="Basic and acidic residues" evidence="1">
    <location>
        <begin position="372"/>
        <end position="389"/>
    </location>
</feature>
<evidence type="ECO:0000259" key="2">
    <source>
        <dbReference type="Pfam" id="PF22669"/>
    </source>
</evidence>
<feature type="compositionally biased region" description="Basic and acidic residues" evidence="1">
    <location>
        <begin position="335"/>
        <end position="346"/>
    </location>
</feature>
<accession>A0ABQ9Y831</accession>
<dbReference type="PANTHER" id="PTHR11200:SF300">
    <property type="entry name" value="TYPE II INOSITOL 1,4,5-TRISPHOSPHATE 5-PHOSPHATASE"/>
    <property type="match status" value="1"/>
</dbReference>